<comment type="similarity">
    <text evidence="2">Belongs to the TULIP P47 family.</text>
</comment>
<sequence>MAAPASTYGWDIVYATRTSVINAGLVDPGPQPFDETVVHGGTSVHAVGTTGRWQVTVGGSGALVNFSVPCTSITLSSGNKSVQFDSGQFEVQGRLELRPADGGSQQLVISTGPGAVTVLVATFPQQGFEAYAAYATSALQAWLDAQASLPYVLATVALRDPGASGLGAVLAPVSATYAYVDATGGGGVLGILGSVISGATSGAQLLQEVSPDAVAASDTALLVSADVLQQLVNGAASAVNLPGSSASACTVHDPVLFPVATKGVS</sequence>
<dbReference type="EMBL" id="JBBKZT010000006">
    <property type="protein sequence ID" value="MEJ8847858.1"/>
    <property type="molecule type" value="Genomic_DNA"/>
</dbReference>
<reference evidence="4 5" key="1">
    <citation type="submission" date="2024-03" db="EMBL/GenBank/DDBJ databases">
        <title>Novel species of the genus Variovorax.</title>
        <authorList>
            <person name="Liu Q."/>
            <person name="Xin Y.-H."/>
        </authorList>
    </citation>
    <scope>NUCLEOTIDE SEQUENCE [LARGE SCALE GENOMIC DNA]</scope>
    <source>
        <strain evidence="4 5">KACC 18900</strain>
    </source>
</reference>
<gene>
    <name evidence="4" type="ORF">WKW82_14450</name>
</gene>
<keyword evidence="5" id="KW-1185">Reference proteome</keyword>
<comment type="caution">
    <text evidence="4">The sequence shown here is derived from an EMBL/GenBank/DDBJ whole genome shotgun (WGS) entry which is preliminary data.</text>
</comment>
<dbReference type="Pfam" id="PF06597">
    <property type="entry name" value="Clostridium_P47"/>
    <property type="match status" value="1"/>
</dbReference>
<dbReference type="RefSeq" id="WP_340342994.1">
    <property type="nucleotide sequence ID" value="NZ_JBBKZT010000006.1"/>
</dbReference>
<organism evidence="4 5">
    <name type="scientific">Variovorax rhizosphaerae</name>
    <dbReference type="NCBI Taxonomy" id="1836200"/>
    <lineage>
        <taxon>Bacteria</taxon>
        <taxon>Pseudomonadati</taxon>
        <taxon>Pseudomonadota</taxon>
        <taxon>Betaproteobacteria</taxon>
        <taxon>Burkholderiales</taxon>
        <taxon>Comamonadaceae</taxon>
        <taxon>Variovorax</taxon>
    </lineage>
</organism>
<dbReference type="InterPro" id="IPR010567">
    <property type="entry name" value="OrfX2/OrfX3/P47"/>
</dbReference>
<dbReference type="Proteomes" id="UP001385892">
    <property type="component" value="Unassembled WGS sequence"/>
</dbReference>
<proteinExistence type="inferred from homology"/>
<protein>
    <submittedName>
        <fullName evidence="4">TULIP family P47-like protein</fullName>
    </submittedName>
</protein>
<evidence type="ECO:0000256" key="1">
    <source>
        <dbReference type="ARBA" id="ARBA00023026"/>
    </source>
</evidence>
<evidence type="ECO:0000313" key="5">
    <source>
        <dbReference type="Proteomes" id="UP001385892"/>
    </source>
</evidence>
<name>A0ABU8WK28_9BURK</name>
<evidence type="ECO:0000259" key="3">
    <source>
        <dbReference type="Pfam" id="PF06597"/>
    </source>
</evidence>
<feature type="domain" description="Protein OrfX2/OrfX3/P47" evidence="3">
    <location>
        <begin position="7"/>
        <end position="228"/>
    </location>
</feature>
<accession>A0ABU8WK28</accession>
<evidence type="ECO:0000313" key="4">
    <source>
        <dbReference type="EMBL" id="MEJ8847858.1"/>
    </source>
</evidence>
<keyword evidence="1" id="KW-0843">Virulence</keyword>
<evidence type="ECO:0000256" key="2">
    <source>
        <dbReference type="ARBA" id="ARBA00035010"/>
    </source>
</evidence>